<keyword evidence="2" id="KW-0808">Transferase</keyword>
<keyword evidence="1 4" id="KW-0489">Methyltransferase</keyword>
<dbReference type="EMBL" id="JBHRWN010000002">
    <property type="protein sequence ID" value="MFC3477936.1"/>
    <property type="molecule type" value="Genomic_DNA"/>
</dbReference>
<comment type="caution">
    <text evidence="4">The sequence shown here is derived from an EMBL/GenBank/DDBJ whole genome shotgun (WGS) entry which is preliminary data.</text>
</comment>
<name>A0ABD5NFA6_9EURY</name>
<dbReference type="SUPFAM" id="SSF53335">
    <property type="entry name" value="S-adenosyl-L-methionine-dependent methyltransferases"/>
    <property type="match status" value="1"/>
</dbReference>
<dbReference type="RefSeq" id="WP_232570945.1">
    <property type="nucleotide sequence ID" value="NZ_CP089466.1"/>
</dbReference>
<reference evidence="4 5" key="1">
    <citation type="journal article" date="2019" name="Int. J. Syst. Evol. Microbiol.">
        <title>The Global Catalogue of Microorganisms (GCM) 10K type strain sequencing project: providing services to taxonomists for standard genome sequencing and annotation.</title>
        <authorList>
            <consortium name="The Broad Institute Genomics Platform"/>
            <consortium name="The Broad Institute Genome Sequencing Center for Infectious Disease"/>
            <person name="Wu L."/>
            <person name="Ma J."/>
        </authorList>
    </citation>
    <scope>NUCLEOTIDE SEQUENCE [LARGE SCALE GENOMIC DNA]</scope>
    <source>
        <strain evidence="4 5">CGMCC 1.12562</strain>
    </source>
</reference>
<feature type="domain" description="DNA methylase N-4/N-6" evidence="3">
    <location>
        <begin position="115"/>
        <end position="165"/>
    </location>
</feature>
<dbReference type="InterPro" id="IPR001091">
    <property type="entry name" value="RM_Methyltransferase"/>
</dbReference>
<keyword evidence="5" id="KW-1185">Reference proteome</keyword>
<dbReference type="Pfam" id="PF01555">
    <property type="entry name" value="N6_N4_Mtase"/>
    <property type="match status" value="1"/>
</dbReference>
<dbReference type="GeneID" id="69119071"/>
<dbReference type="GO" id="GO:0008168">
    <property type="term" value="F:methyltransferase activity"/>
    <property type="evidence" value="ECO:0007669"/>
    <property type="project" value="UniProtKB-KW"/>
</dbReference>
<organism evidence="4 5">
    <name type="scientific">Halobacterium litoreum</name>
    <dbReference type="NCBI Taxonomy" id="2039234"/>
    <lineage>
        <taxon>Archaea</taxon>
        <taxon>Methanobacteriati</taxon>
        <taxon>Methanobacteriota</taxon>
        <taxon>Stenosarchaea group</taxon>
        <taxon>Halobacteria</taxon>
        <taxon>Halobacteriales</taxon>
        <taxon>Halobacteriaceae</taxon>
        <taxon>Halobacterium</taxon>
    </lineage>
</organism>
<sequence>MSENQTMLDYLLVYPDYSMWSYEEDMCEEILEQYGEISENPFLVENGLSLSTEAEVPEYNLETLPFFQTVKNQESGETLTPRGHQYELTEVPEGTRKSARYLGHGLHEYTGKFYPQLVSTIFSLLDLEAGDTVMDPFCGSGTTLYQGRLESLNTVGIDINPFSVYLSRTKVSTLDVDLSEMREFSFSCKTLTSEEYTLPEPDYLDKWFEDPVINQVRGLHSQISDVQNDQVRQLLFITLSDLLRTVSHQDEDQIRVLRADEIPEDVDVYEMFEDRFNKNVKRVEDTQDFKTKFDLNEETVVEQADATTMAEETSLPDIDHMVCSPPYATGLPYVDTYRLSLFTLGLLEKKDRRDLERQVIGNREIRPQEKEDLEAEFLDNYDSLWLPDNVKELIKRVYDLNVDADVGFRRKNKAALLYKYFRDMRDVLDQGHQMLPEGGNFVLVVGRNTTKAGDDKEVVEIPTDDFLYDIGEMVGYEKANLVEKSLNSTAIGEVHSKNAIQEEKILFLEK</sequence>
<evidence type="ECO:0000256" key="2">
    <source>
        <dbReference type="ARBA" id="ARBA00022679"/>
    </source>
</evidence>
<accession>A0ABD5NFA6</accession>
<dbReference type="InterPro" id="IPR029063">
    <property type="entry name" value="SAM-dependent_MTases_sf"/>
</dbReference>
<dbReference type="GO" id="GO:0032259">
    <property type="term" value="P:methylation"/>
    <property type="evidence" value="ECO:0007669"/>
    <property type="project" value="UniProtKB-KW"/>
</dbReference>
<dbReference type="PRINTS" id="PR00508">
    <property type="entry name" value="S21N4MTFRASE"/>
</dbReference>
<dbReference type="Proteomes" id="UP001595660">
    <property type="component" value="Unassembled WGS sequence"/>
</dbReference>
<evidence type="ECO:0000313" key="5">
    <source>
        <dbReference type="Proteomes" id="UP001595660"/>
    </source>
</evidence>
<evidence type="ECO:0000256" key="1">
    <source>
        <dbReference type="ARBA" id="ARBA00022603"/>
    </source>
</evidence>
<gene>
    <name evidence="4" type="ORF">ACFOKC_09370</name>
</gene>
<evidence type="ECO:0000259" key="3">
    <source>
        <dbReference type="Pfam" id="PF01555"/>
    </source>
</evidence>
<protein>
    <submittedName>
        <fullName evidence="4">DNA methyltransferase</fullName>
    </submittedName>
</protein>
<dbReference type="Gene3D" id="3.40.50.150">
    <property type="entry name" value="Vaccinia Virus protein VP39"/>
    <property type="match status" value="2"/>
</dbReference>
<dbReference type="AlphaFoldDB" id="A0ABD5NFA6"/>
<proteinExistence type="predicted"/>
<dbReference type="InterPro" id="IPR002941">
    <property type="entry name" value="DNA_methylase_N4/N6"/>
</dbReference>
<evidence type="ECO:0000313" key="4">
    <source>
        <dbReference type="EMBL" id="MFC3477936.1"/>
    </source>
</evidence>